<keyword evidence="5" id="KW-0472">Membrane</keyword>
<reference evidence="9 10" key="1">
    <citation type="submission" date="2021-03" db="EMBL/GenBank/DDBJ databases">
        <title>Sequencing the genomes of 1000 actinobacteria strains.</title>
        <authorList>
            <person name="Klenk H.-P."/>
        </authorList>
    </citation>
    <scope>NUCLEOTIDE SEQUENCE [LARGE SCALE GENOMIC DNA]</scope>
    <source>
        <strain evidence="9 10">DSM 15797</strain>
    </source>
</reference>
<evidence type="ECO:0000256" key="8">
    <source>
        <dbReference type="SAM" id="SignalP"/>
    </source>
</evidence>
<feature type="chain" id="PRO_5046858320" evidence="8">
    <location>
        <begin position="33"/>
        <end position="443"/>
    </location>
</feature>
<protein>
    <submittedName>
        <fullName evidence="9">Multiple sugar transport system substrate-binding protein</fullName>
    </submittedName>
</protein>
<evidence type="ECO:0000256" key="1">
    <source>
        <dbReference type="ARBA" id="ARBA00008520"/>
    </source>
</evidence>
<keyword evidence="7" id="KW-0449">Lipoprotein</keyword>
<name>A0ABS4XEY3_9MICC</name>
<dbReference type="PROSITE" id="PS01037">
    <property type="entry name" value="SBP_BACTERIAL_1"/>
    <property type="match status" value="1"/>
</dbReference>
<comment type="similarity">
    <text evidence="1">Belongs to the bacterial solute-binding protein 1 family.</text>
</comment>
<evidence type="ECO:0000256" key="4">
    <source>
        <dbReference type="ARBA" id="ARBA00022729"/>
    </source>
</evidence>
<dbReference type="PANTHER" id="PTHR43649">
    <property type="entry name" value="ARABINOSE-BINDING PROTEIN-RELATED"/>
    <property type="match status" value="1"/>
</dbReference>
<feature type="signal peptide" evidence="8">
    <location>
        <begin position="1"/>
        <end position="32"/>
    </location>
</feature>
<evidence type="ECO:0000256" key="2">
    <source>
        <dbReference type="ARBA" id="ARBA00022448"/>
    </source>
</evidence>
<keyword evidence="4 8" id="KW-0732">Signal</keyword>
<dbReference type="InterPro" id="IPR006061">
    <property type="entry name" value="SBP_1_CS"/>
</dbReference>
<dbReference type="PANTHER" id="PTHR43649:SF33">
    <property type="entry name" value="POLYGALACTURONAN_RHAMNOGALACTURONAN-BINDING PROTEIN YTCQ"/>
    <property type="match status" value="1"/>
</dbReference>
<evidence type="ECO:0000256" key="5">
    <source>
        <dbReference type="ARBA" id="ARBA00023136"/>
    </source>
</evidence>
<dbReference type="CDD" id="cd13585">
    <property type="entry name" value="PBP2_TMBP_like"/>
    <property type="match status" value="1"/>
</dbReference>
<keyword evidence="6" id="KW-0564">Palmitate</keyword>
<dbReference type="InterPro" id="IPR006059">
    <property type="entry name" value="SBP"/>
</dbReference>
<dbReference type="Gene3D" id="3.40.190.10">
    <property type="entry name" value="Periplasmic binding protein-like II"/>
    <property type="match status" value="1"/>
</dbReference>
<dbReference type="RefSeq" id="WP_209998766.1">
    <property type="nucleotide sequence ID" value="NZ_BAAAJY010000005.1"/>
</dbReference>
<evidence type="ECO:0000313" key="10">
    <source>
        <dbReference type="Proteomes" id="UP001296993"/>
    </source>
</evidence>
<organism evidence="9 10">
    <name type="scientific">Paeniglutamicibacter kerguelensis</name>
    <dbReference type="NCBI Taxonomy" id="254788"/>
    <lineage>
        <taxon>Bacteria</taxon>
        <taxon>Bacillati</taxon>
        <taxon>Actinomycetota</taxon>
        <taxon>Actinomycetes</taxon>
        <taxon>Micrococcales</taxon>
        <taxon>Micrococcaceae</taxon>
        <taxon>Paeniglutamicibacter</taxon>
    </lineage>
</organism>
<dbReference type="SUPFAM" id="SSF53850">
    <property type="entry name" value="Periplasmic binding protein-like II"/>
    <property type="match status" value="1"/>
</dbReference>
<dbReference type="PROSITE" id="PS51257">
    <property type="entry name" value="PROKAR_LIPOPROTEIN"/>
    <property type="match status" value="1"/>
</dbReference>
<gene>
    <name evidence="9" type="ORF">JOF47_002530</name>
</gene>
<evidence type="ECO:0000256" key="6">
    <source>
        <dbReference type="ARBA" id="ARBA00023139"/>
    </source>
</evidence>
<dbReference type="Proteomes" id="UP001296993">
    <property type="component" value="Unassembled WGS sequence"/>
</dbReference>
<dbReference type="EMBL" id="JAGIOF010000001">
    <property type="protein sequence ID" value="MBP2387019.1"/>
    <property type="molecule type" value="Genomic_DNA"/>
</dbReference>
<keyword evidence="10" id="KW-1185">Reference proteome</keyword>
<dbReference type="Pfam" id="PF01547">
    <property type="entry name" value="SBP_bac_1"/>
    <property type="match status" value="1"/>
</dbReference>
<accession>A0ABS4XEY3</accession>
<evidence type="ECO:0000256" key="3">
    <source>
        <dbReference type="ARBA" id="ARBA00022475"/>
    </source>
</evidence>
<proteinExistence type="inferred from homology"/>
<comment type="caution">
    <text evidence="9">The sequence shown here is derived from an EMBL/GenBank/DDBJ whole genome shotgun (WGS) entry which is preliminary data.</text>
</comment>
<dbReference type="InterPro" id="IPR050490">
    <property type="entry name" value="Bact_solute-bd_prot1"/>
</dbReference>
<keyword evidence="2" id="KW-0813">Transport</keyword>
<evidence type="ECO:0000313" key="9">
    <source>
        <dbReference type="EMBL" id="MBP2387019.1"/>
    </source>
</evidence>
<keyword evidence="3" id="KW-1003">Cell membrane</keyword>
<evidence type="ECO:0000256" key="7">
    <source>
        <dbReference type="ARBA" id="ARBA00023288"/>
    </source>
</evidence>
<sequence>MKSFKRWGLAAAGTLAATLALTACGGSSGAPAASTPAPAASSSEAAKPAELTFWGWAPGYADSVKAFNASQSDVVVKYEEIQPGSRGGYEKMLNAVQAGNAACLGQVGYETLTSFAAQGALEDVTQYATANQGEYVEFAWNSVTVGGKVFGAPVDTGPMAMYYNKALFEKHKIAVPTTWDEYKVAAEKLKAADPKVKISSPYANYDYAGMSWQAGAPWFGIEGDSWKVSIDSAENNKVAEYWQSLVDAGTIAKAPMYDPAWFKGLGDGSIATLVGAVWQAGVIKGDAADGAGKWAVAPMPQWDAASPKVGNVGGSATAVLKGCETPEAAWKFANFLSTDADSYGNLIEKAALYPAVKALLDLPQLTKADEYFAGQKIFDVFKEEALKVNTDWTWGPNMPLTTTKLDDGLNKAWAGNGKLAEALVEANTATVENMKSQGINVAD</sequence>
<keyword evidence="9" id="KW-0762">Sugar transport</keyword>